<accession>A0A4P6K047</accession>
<dbReference type="InterPro" id="IPR024775">
    <property type="entry name" value="DinB-like"/>
</dbReference>
<dbReference type="RefSeq" id="WP_129892470.1">
    <property type="nucleotide sequence ID" value="NZ_CP035758.1"/>
</dbReference>
<dbReference type="AlphaFoldDB" id="A0A4P6K047"/>
<dbReference type="SUPFAM" id="SSF109854">
    <property type="entry name" value="DinB/YfiT-like putative metalloenzymes"/>
    <property type="match status" value="1"/>
</dbReference>
<dbReference type="OrthoDB" id="9796039at2"/>
<dbReference type="KEGG" id="kbs:EPA93_37730"/>
<feature type="domain" description="DinB-like" evidence="1">
    <location>
        <begin position="163"/>
        <end position="211"/>
    </location>
</feature>
<sequence length="266" mass="30419">MSTNMASREWLVQLAQSRQRVLSAVQEGKLPADALREIALSKADLAIVLPPMPVDPAQHMEQAHALSRPYLERLIQHDPTLEIKVDAEHSYTARKVLRRVLDHALDHLNQIEQWLAWQERGLVPEPTDGWASSGVTFAEDRVPLTQAELDAWLWRIDIAVGLVVQRARQLSQQQLDWRPSIGGWSIRQILHHLAQAQRYYVVWLDEPLPADPLACYVEASQRFEEQLQQRLPEHAHTIVFNGEEETFPEPLVKSVLKAEQELLSGK</sequence>
<reference evidence="2 3" key="1">
    <citation type="submission" date="2019-01" db="EMBL/GenBank/DDBJ databases">
        <title>Ktedonosporobacter rubrisoli SCAWS-G2.</title>
        <authorList>
            <person name="Huang Y."/>
            <person name="Yan B."/>
        </authorList>
    </citation>
    <scope>NUCLEOTIDE SEQUENCE [LARGE SCALE GENOMIC DNA]</scope>
    <source>
        <strain evidence="2 3">SCAWS-G2</strain>
    </source>
</reference>
<organism evidence="2 3">
    <name type="scientific">Ktedonosporobacter rubrisoli</name>
    <dbReference type="NCBI Taxonomy" id="2509675"/>
    <lineage>
        <taxon>Bacteria</taxon>
        <taxon>Bacillati</taxon>
        <taxon>Chloroflexota</taxon>
        <taxon>Ktedonobacteria</taxon>
        <taxon>Ktedonobacterales</taxon>
        <taxon>Ktedonosporobacteraceae</taxon>
        <taxon>Ktedonosporobacter</taxon>
    </lineage>
</organism>
<dbReference type="Gene3D" id="1.20.120.450">
    <property type="entry name" value="dinb family like domain"/>
    <property type="match status" value="1"/>
</dbReference>
<protein>
    <recommendedName>
        <fullName evidence="1">DinB-like domain-containing protein</fullName>
    </recommendedName>
</protein>
<evidence type="ECO:0000313" key="2">
    <source>
        <dbReference type="EMBL" id="QBD81409.1"/>
    </source>
</evidence>
<name>A0A4P6K047_KTERU</name>
<gene>
    <name evidence="2" type="ORF">EPA93_37730</name>
</gene>
<dbReference type="Proteomes" id="UP000290365">
    <property type="component" value="Chromosome"/>
</dbReference>
<dbReference type="EMBL" id="CP035758">
    <property type="protein sequence ID" value="QBD81409.1"/>
    <property type="molecule type" value="Genomic_DNA"/>
</dbReference>
<evidence type="ECO:0000259" key="1">
    <source>
        <dbReference type="Pfam" id="PF12867"/>
    </source>
</evidence>
<dbReference type="Pfam" id="PF12867">
    <property type="entry name" value="DinB_2"/>
    <property type="match status" value="1"/>
</dbReference>
<keyword evidence="3" id="KW-1185">Reference proteome</keyword>
<proteinExistence type="predicted"/>
<evidence type="ECO:0000313" key="3">
    <source>
        <dbReference type="Proteomes" id="UP000290365"/>
    </source>
</evidence>
<dbReference type="InterPro" id="IPR034660">
    <property type="entry name" value="DinB/YfiT-like"/>
</dbReference>